<reference evidence="1" key="1">
    <citation type="submission" date="2018-05" db="EMBL/GenBank/DDBJ databases">
        <authorList>
            <person name="Lanie J.A."/>
            <person name="Ng W.-L."/>
            <person name="Kazmierczak K.M."/>
            <person name="Andrzejewski T.M."/>
            <person name="Davidsen T.M."/>
            <person name="Wayne K.J."/>
            <person name="Tettelin H."/>
            <person name="Glass J.I."/>
            <person name="Rusch D."/>
            <person name="Podicherti R."/>
            <person name="Tsui H.-C.T."/>
            <person name="Winkler M.E."/>
        </authorList>
    </citation>
    <scope>NUCLEOTIDE SEQUENCE</scope>
</reference>
<dbReference type="EMBL" id="UINC01002987">
    <property type="protein sequence ID" value="SVA02260.1"/>
    <property type="molecule type" value="Genomic_DNA"/>
</dbReference>
<gene>
    <name evidence="1" type="ORF">METZ01_LOCUS55114</name>
</gene>
<dbReference type="AlphaFoldDB" id="A0A381SDX2"/>
<organism evidence="1">
    <name type="scientific">marine metagenome</name>
    <dbReference type="NCBI Taxonomy" id="408172"/>
    <lineage>
        <taxon>unclassified sequences</taxon>
        <taxon>metagenomes</taxon>
        <taxon>ecological metagenomes</taxon>
    </lineage>
</organism>
<name>A0A381SDX2_9ZZZZ</name>
<evidence type="ECO:0000313" key="1">
    <source>
        <dbReference type="EMBL" id="SVA02260.1"/>
    </source>
</evidence>
<sequence>MAGKNYLFAVNMGHYNSLDDYNDTKERQRLVNDKYEEGKNFDWQWDNSTNRIKFDNMRIKSVTLDKYAKFSVGGLILHRMVSFFDVIYLERINSRISIEPQLSPDLNSMSINFTLKL</sequence>
<accession>A0A381SDX2</accession>
<proteinExistence type="predicted"/>
<protein>
    <submittedName>
        <fullName evidence="1">Uncharacterized protein</fullName>
    </submittedName>
</protein>